<dbReference type="Proteomes" id="UP000566324">
    <property type="component" value="Unassembled WGS sequence"/>
</dbReference>
<proteinExistence type="predicted"/>
<dbReference type="Pfam" id="PF13561">
    <property type="entry name" value="adh_short_C2"/>
    <property type="match status" value="1"/>
</dbReference>
<name>A0A7W7B2U1_9SPHN</name>
<dbReference type="InterPro" id="IPR036291">
    <property type="entry name" value="NAD(P)-bd_dom_sf"/>
</dbReference>
<keyword evidence="2" id="KW-1185">Reference proteome</keyword>
<dbReference type="InterPro" id="IPR002347">
    <property type="entry name" value="SDR_fam"/>
</dbReference>
<comment type="caution">
    <text evidence="1">The sequence shown here is derived from an EMBL/GenBank/DDBJ whole genome shotgun (WGS) entry which is preliminary data.</text>
</comment>
<organism evidence="1 2">
    <name type="scientific">Sphingosinicella soli</name>
    <dbReference type="NCBI Taxonomy" id="333708"/>
    <lineage>
        <taxon>Bacteria</taxon>
        <taxon>Pseudomonadati</taxon>
        <taxon>Pseudomonadota</taxon>
        <taxon>Alphaproteobacteria</taxon>
        <taxon>Sphingomonadales</taxon>
        <taxon>Sphingosinicellaceae</taxon>
        <taxon>Sphingosinicella</taxon>
    </lineage>
</organism>
<evidence type="ECO:0008006" key="3">
    <source>
        <dbReference type="Google" id="ProtNLM"/>
    </source>
</evidence>
<accession>A0A7W7B2U1</accession>
<protein>
    <recommendedName>
        <fullName evidence="3">SDR family oxidoreductase</fullName>
    </recommendedName>
</protein>
<evidence type="ECO:0000313" key="2">
    <source>
        <dbReference type="Proteomes" id="UP000566324"/>
    </source>
</evidence>
<reference evidence="1 2" key="1">
    <citation type="submission" date="2020-08" db="EMBL/GenBank/DDBJ databases">
        <title>Genomic Encyclopedia of Type Strains, Phase IV (KMG-IV): sequencing the most valuable type-strain genomes for metagenomic binning, comparative biology and taxonomic classification.</title>
        <authorList>
            <person name="Goeker M."/>
        </authorList>
    </citation>
    <scope>NUCLEOTIDE SEQUENCE [LARGE SCALE GENOMIC DNA]</scope>
    <source>
        <strain evidence="1 2">DSM 17328</strain>
    </source>
</reference>
<dbReference type="SUPFAM" id="SSF51735">
    <property type="entry name" value="NAD(P)-binding Rossmann-fold domains"/>
    <property type="match status" value="1"/>
</dbReference>
<dbReference type="EMBL" id="JACHNZ010000015">
    <property type="protein sequence ID" value="MBB4631967.1"/>
    <property type="molecule type" value="Genomic_DNA"/>
</dbReference>
<sequence length="70" mass="7343">MGAPPPPEELGNAVLFLAGDLAAFVTGTTLHVDGGCHASMGFNNWPYGDSWVPVPIGGTLPRMFGEMIEK</sequence>
<gene>
    <name evidence="1" type="ORF">GGQ98_001584</name>
</gene>
<dbReference type="Gene3D" id="3.40.50.720">
    <property type="entry name" value="NAD(P)-binding Rossmann-like Domain"/>
    <property type="match status" value="1"/>
</dbReference>
<evidence type="ECO:0000313" key="1">
    <source>
        <dbReference type="EMBL" id="MBB4631967.1"/>
    </source>
</evidence>
<dbReference type="AlphaFoldDB" id="A0A7W7B2U1"/>